<name>A0A0B6ZRW1_9EUPU</name>
<dbReference type="EMBL" id="HACG01023696">
    <property type="protein sequence ID" value="CEK70561.1"/>
    <property type="molecule type" value="Transcribed_RNA"/>
</dbReference>
<gene>
    <name evidence="1" type="primary">ORF74646</name>
</gene>
<reference evidence="1" key="1">
    <citation type="submission" date="2014-12" db="EMBL/GenBank/DDBJ databases">
        <title>Insight into the proteome of Arion vulgaris.</title>
        <authorList>
            <person name="Aradska J."/>
            <person name="Bulat T."/>
            <person name="Smidak R."/>
            <person name="Sarate P."/>
            <person name="Gangsoo J."/>
            <person name="Sialana F."/>
            <person name="Bilban M."/>
            <person name="Lubec G."/>
        </authorList>
    </citation>
    <scope>NUCLEOTIDE SEQUENCE</scope>
    <source>
        <tissue evidence="1">Skin</tissue>
    </source>
</reference>
<accession>A0A0B6ZRW1</accession>
<sequence length="50" mass="6009">LAQDRSGLRKFVDALCVKGSLERRRRRGWVLLYKYFFRITEPKSMSFITL</sequence>
<feature type="non-terminal residue" evidence="1">
    <location>
        <position position="1"/>
    </location>
</feature>
<organism evidence="1">
    <name type="scientific">Arion vulgaris</name>
    <dbReference type="NCBI Taxonomy" id="1028688"/>
    <lineage>
        <taxon>Eukaryota</taxon>
        <taxon>Metazoa</taxon>
        <taxon>Spiralia</taxon>
        <taxon>Lophotrochozoa</taxon>
        <taxon>Mollusca</taxon>
        <taxon>Gastropoda</taxon>
        <taxon>Heterobranchia</taxon>
        <taxon>Euthyneura</taxon>
        <taxon>Panpulmonata</taxon>
        <taxon>Eupulmonata</taxon>
        <taxon>Stylommatophora</taxon>
        <taxon>Helicina</taxon>
        <taxon>Arionoidea</taxon>
        <taxon>Arionidae</taxon>
        <taxon>Arion</taxon>
    </lineage>
</organism>
<protein>
    <submittedName>
        <fullName evidence="1">Uncharacterized protein</fullName>
    </submittedName>
</protein>
<proteinExistence type="predicted"/>
<evidence type="ECO:0000313" key="1">
    <source>
        <dbReference type="EMBL" id="CEK70561.1"/>
    </source>
</evidence>
<dbReference type="AlphaFoldDB" id="A0A0B6ZRW1"/>